<feature type="transmembrane region" description="Helical" evidence="7">
    <location>
        <begin position="264"/>
        <end position="289"/>
    </location>
</feature>
<dbReference type="AlphaFoldDB" id="A0A6H2H5T1"/>
<sequence length="312" mass="35133">MTTLVSLIAPFYNEAAGTKIFFERVAAVFSKLPDYRFEIIAINDGSRDATLDALIDAREHYGYVHIVDFSRNFGKEAALTAGLERASGDAVIPIDTDLQHPPELIIEMLTKWREGAEVVLARRKSRATDGRIQKLSANFFYQIHNLISDIDIPPNVGDFRLLDRKVVVILKQLPESRRFMKGLFAWVGFRSVTIDYDVEPRLQGASSFNFWKLWNFALEGITSFSTAPLRIWTYLGVFSSAIALLYASIIIIKTLVYGVDVPGYASLMVAVLFFGGVQLIGIGVLGEYIGRIYSEVKRRPVYVVRQEHPIDD</sequence>
<organism evidence="9 10">
    <name type="scientific">Polaromonas vacuolata</name>
    <dbReference type="NCBI Taxonomy" id="37448"/>
    <lineage>
        <taxon>Bacteria</taxon>
        <taxon>Pseudomonadati</taxon>
        <taxon>Pseudomonadota</taxon>
        <taxon>Betaproteobacteria</taxon>
        <taxon>Burkholderiales</taxon>
        <taxon>Comamonadaceae</taxon>
        <taxon>Polaromonas</taxon>
    </lineage>
</organism>
<dbReference type="EMBL" id="CP051461">
    <property type="protein sequence ID" value="QJC55231.1"/>
    <property type="molecule type" value="Genomic_DNA"/>
</dbReference>
<proteinExistence type="predicted"/>
<dbReference type="Gene3D" id="3.90.550.10">
    <property type="entry name" value="Spore Coat Polysaccharide Biosynthesis Protein SpsA, Chain A"/>
    <property type="match status" value="1"/>
</dbReference>
<dbReference type="InterPro" id="IPR001173">
    <property type="entry name" value="Glyco_trans_2-like"/>
</dbReference>
<dbReference type="GO" id="GO:0005886">
    <property type="term" value="C:plasma membrane"/>
    <property type="evidence" value="ECO:0007669"/>
    <property type="project" value="TreeGrafter"/>
</dbReference>
<evidence type="ECO:0000313" key="9">
    <source>
        <dbReference type="EMBL" id="QJC55231.1"/>
    </source>
</evidence>
<dbReference type="PANTHER" id="PTHR48090">
    <property type="entry name" value="UNDECAPRENYL-PHOSPHATE 4-DEOXY-4-FORMAMIDO-L-ARABINOSE TRANSFERASE-RELATED"/>
    <property type="match status" value="1"/>
</dbReference>
<feature type="transmembrane region" description="Helical" evidence="7">
    <location>
        <begin position="231"/>
        <end position="252"/>
    </location>
</feature>
<comment type="subcellular location">
    <subcellularLocation>
        <location evidence="1">Membrane</location>
        <topology evidence="1">Multi-pass membrane protein</topology>
    </subcellularLocation>
</comment>
<dbReference type="Proteomes" id="UP000502041">
    <property type="component" value="Chromosome"/>
</dbReference>
<dbReference type="GO" id="GO:0016757">
    <property type="term" value="F:glycosyltransferase activity"/>
    <property type="evidence" value="ECO:0007669"/>
    <property type="project" value="UniProtKB-KW"/>
</dbReference>
<evidence type="ECO:0000256" key="6">
    <source>
        <dbReference type="ARBA" id="ARBA00023136"/>
    </source>
</evidence>
<dbReference type="EC" id="2.4.-.-" evidence="9"/>
<evidence type="ECO:0000313" key="10">
    <source>
        <dbReference type="Proteomes" id="UP000502041"/>
    </source>
</evidence>
<dbReference type="Pfam" id="PF00535">
    <property type="entry name" value="Glycos_transf_2"/>
    <property type="match status" value="1"/>
</dbReference>
<evidence type="ECO:0000256" key="4">
    <source>
        <dbReference type="ARBA" id="ARBA00022692"/>
    </source>
</evidence>
<accession>A0A6H2H5T1</accession>
<keyword evidence="2 9" id="KW-0328">Glycosyltransferase</keyword>
<protein>
    <submittedName>
        <fullName evidence="9">Putative glycosyltransferase</fullName>
        <ecNumber evidence="9">2.4.-.-</ecNumber>
    </submittedName>
</protein>
<keyword evidence="6 7" id="KW-0472">Membrane</keyword>
<dbReference type="CDD" id="cd04187">
    <property type="entry name" value="DPM1_like_bac"/>
    <property type="match status" value="1"/>
</dbReference>
<dbReference type="SUPFAM" id="SSF53448">
    <property type="entry name" value="Nucleotide-diphospho-sugar transferases"/>
    <property type="match status" value="1"/>
</dbReference>
<dbReference type="InterPro" id="IPR029044">
    <property type="entry name" value="Nucleotide-diphossugar_trans"/>
</dbReference>
<evidence type="ECO:0000256" key="3">
    <source>
        <dbReference type="ARBA" id="ARBA00022679"/>
    </source>
</evidence>
<keyword evidence="5 7" id="KW-1133">Transmembrane helix</keyword>
<reference evidence="9 10" key="1">
    <citation type="submission" date="2020-04" db="EMBL/GenBank/DDBJ databases">
        <title>Complete genome of a Psychrophilic, Marine, Gas Vacuolate Bacterium Polaromonas vacuolata KCTC 22033T.</title>
        <authorList>
            <person name="Hwang K."/>
            <person name="Kim K.M."/>
        </authorList>
    </citation>
    <scope>NUCLEOTIDE SEQUENCE [LARGE SCALE GENOMIC DNA]</scope>
    <source>
        <strain evidence="9 10">KCTC 22033</strain>
    </source>
</reference>
<dbReference type="RefSeq" id="WP_168921129.1">
    <property type="nucleotide sequence ID" value="NZ_CP051461.1"/>
</dbReference>
<keyword evidence="10" id="KW-1185">Reference proteome</keyword>
<feature type="domain" description="Glycosyltransferase 2-like" evidence="8">
    <location>
        <begin position="6"/>
        <end position="167"/>
    </location>
</feature>
<keyword evidence="4 7" id="KW-0812">Transmembrane</keyword>
<evidence type="ECO:0000256" key="2">
    <source>
        <dbReference type="ARBA" id="ARBA00022676"/>
    </source>
</evidence>
<dbReference type="PANTHER" id="PTHR48090:SF1">
    <property type="entry name" value="PROPHAGE BACTOPRENOL GLUCOSYL TRANSFERASE HOMOLOG"/>
    <property type="match status" value="1"/>
</dbReference>
<evidence type="ECO:0000256" key="1">
    <source>
        <dbReference type="ARBA" id="ARBA00004141"/>
    </source>
</evidence>
<keyword evidence="3 9" id="KW-0808">Transferase</keyword>
<name>A0A6H2H5T1_9BURK</name>
<evidence type="ECO:0000256" key="5">
    <source>
        <dbReference type="ARBA" id="ARBA00022989"/>
    </source>
</evidence>
<gene>
    <name evidence="9" type="ORF">HC248_00509</name>
</gene>
<dbReference type="KEGG" id="pvac:HC248_00509"/>
<evidence type="ECO:0000259" key="8">
    <source>
        <dbReference type="Pfam" id="PF00535"/>
    </source>
</evidence>
<evidence type="ECO:0000256" key="7">
    <source>
        <dbReference type="SAM" id="Phobius"/>
    </source>
</evidence>
<dbReference type="InterPro" id="IPR050256">
    <property type="entry name" value="Glycosyltransferase_2"/>
</dbReference>